<dbReference type="EMBL" id="FUZF01000013">
    <property type="protein sequence ID" value="SKB88273.1"/>
    <property type="molecule type" value="Genomic_DNA"/>
</dbReference>
<protein>
    <submittedName>
        <fullName evidence="1">cAMP-binding domain of CRP or a regulatory subunit of cAMP-dependent protein kinases</fullName>
    </submittedName>
</protein>
<gene>
    <name evidence="1" type="ORF">SAMN05660841_02824</name>
</gene>
<dbReference type="SUPFAM" id="SSF51206">
    <property type="entry name" value="cAMP-binding domain-like"/>
    <property type="match status" value="1"/>
</dbReference>
<accession>A0A1T5EWF8</accession>
<keyword evidence="1" id="KW-0808">Transferase</keyword>
<sequence length="189" mass="22417">MDKFMIQTKQLLRCEASSQALLRHIKIQEFNKNKVYCSEGEQKPYWCYVIDGLVGAYQYFEYEPPYMHWATLPGQTFTGTKHEYSDNSHSLEIRFLKDSKVAMIHLQLLCELMDEQIPIMRLINVLRQRRFTIGDIKSRVMARNATDRYRETLYEIPAIPATLNNNQLAQYLNINPKTLYKSRKKEINR</sequence>
<evidence type="ECO:0000313" key="1">
    <source>
        <dbReference type="EMBL" id="SKB88273.1"/>
    </source>
</evidence>
<dbReference type="RefSeq" id="WP_079643871.1">
    <property type="nucleotide sequence ID" value="NZ_FUZF01000013.1"/>
</dbReference>
<dbReference type="InterPro" id="IPR018490">
    <property type="entry name" value="cNMP-bd_dom_sf"/>
</dbReference>
<dbReference type="GO" id="GO:0016301">
    <property type="term" value="F:kinase activity"/>
    <property type="evidence" value="ECO:0007669"/>
    <property type="project" value="UniProtKB-KW"/>
</dbReference>
<dbReference type="STRING" id="1513896.SAMN05660841_02824"/>
<reference evidence="2" key="1">
    <citation type="submission" date="2017-02" db="EMBL/GenBank/DDBJ databases">
        <authorList>
            <person name="Varghese N."/>
            <person name="Submissions S."/>
        </authorList>
    </citation>
    <scope>NUCLEOTIDE SEQUENCE [LARGE SCALE GENOMIC DNA]</scope>
    <source>
        <strain evidence="2">DSM 24091</strain>
    </source>
</reference>
<dbReference type="InterPro" id="IPR014710">
    <property type="entry name" value="RmlC-like_jellyroll"/>
</dbReference>
<dbReference type="Proteomes" id="UP000190150">
    <property type="component" value="Unassembled WGS sequence"/>
</dbReference>
<evidence type="ECO:0000313" key="2">
    <source>
        <dbReference type="Proteomes" id="UP000190150"/>
    </source>
</evidence>
<organism evidence="1 2">
    <name type="scientific">Sphingobacterium nematocida</name>
    <dbReference type="NCBI Taxonomy" id="1513896"/>
    <lineage>
        <taxon>Bacteria</taxon>
        <taxon>Pseudomonadati</taxon>
        <taxon>Bacteroidota</taxon>
        <taxon>Sphingobacteriia</taxon>
        <taxon>Sphingobacteriales</taxon>
        <taxon>Sphingobacteriaceae</taxon>
        <taxon>Sphingobacterium</taxon>
    </lineage>
</organism>
<proteinExistence type="predicted"/>
<dbReference type="AlphaFoldDB" id="A0A1T5EWF8"/>
<keyword evidence="2" id="KW-1185">Reference proteome</keyword>
<keyword evidence="1" id="KW-0418">Kinase</keyword>
<dbReference type="OrthoDB" id="704912at2"/>
<name>A0A1T5EWF8_9SPHI</name>
<dbReference type="Gene3D" id="2.60.120.10">
    <property type="entry name" value="Jelly Rolls"/>
    <property type="match status" value="1"/>
</dbReference>